<keyword evidence="2" id="KW-0964">Secreted</keyword>
<dbReference type="RefSeq" id="WP_285065103.1">
    <property type="nucleotide sequence ID" value="NZ_JASOOE010000001.1"/>
</dbReference>
<dbReference type="NCBIfam" id="TIGR01167">
    <property type="entry name" value="LPXTG_anchor"/>
    <property type="match status" value="1"/>
</dbReference>
<protein>
    <submittedName>
        <fullName evidence="8">Cna B-type domain-containing protein</fullName>
    </submittedName>
</protein>
<name>A0AAJ1V1T3_9LACT</name>
<dbReference type="SUPFAM" id="SSF49478">
    <property type="entry name" value="Cna protein B-type domain"/>
    <property type="match status" value="1"/>
</dbReference>
<keyword evidence="1" id="KW-0134">Cell wall</keyword>
<sequence length="183" mass="20694">MTLEHFDKLEDGLTVTNTFVIPKTQIEVTKQWKGGPSDHPTITIHLLQDGKIINSIQLSNGNVRYQWLDLPATDEDGNRYTYTVEEEDVQGYKKEISGDQTNGFTITNEYIPNIPPEEPPHTPEIPEVPEKPEELEKPEEPKERKRVPQLPQTGENNLTGILLLVALCLVIGGAILIYKGRRK</sequence>
<keyword evidence="4" id="KW-0572">Peptidoglycan-anchor</keyword>
<evidence type="ECO:0000256" key="2">
    <source>
        <dbReference type="ARBA" id="ARBA00022525"/>
    </source>
</evidence>
<feature type="transmembrane region" description="Helical" evidence="6">
    <location>
        <begin position="158"/>
        <end position="178"/>
    </location>
</feature>
<evidence type="ECO:0000256" key="1">
    <source>
        <dbReference type="ARBA" id="ARBA00022512"/>
    </source>
</evidence>
<dbReference type="Proteomes" id="UP001229251">
    <property type="component" value="Unassembled WGS sequence"/>
</dbReference>
<evidence type="ECO:0000313" key="9">
    <source>
        <dbReference type="Proteomes" id="UP001229251"/>
    </source>
</evidence>
<keyword evidence="6" id="KW-1133">Transmembrane helix</keyword>
<dbReference type="CDD" id="cd00222">
    <property type="entry name" value="CollagenBindB"/>
    <property type="match status" value="1"/>
</dbReference>
<evidence type="ECO:0000259" key="7">
    <source>
        <dbReference type="PROSITE" id="PS50847"/>
    </source>
</evidence>
<dbReference type="InterPro" id="IPR008454">
    <property type="entry name" value="Collagen-bd_Cna-like_B-typ_dom"/>
</dbReference>
<keyword evidence="3" id="KW-0732">Signal</keyword>
<evidence type="ECO:0000256" key="6">
    <source>
        <dbReference type="SAM" id="Phobius"/>
    </source>
</evidence>
<feature type="region of interest" description="Disordered" evidence="5">
    <location>
        <begin position="110"/>
        <end position="153"/>
    </location>
</feature>
<dbReference type="EMBL" id="JASOOE010000001">
    <property type="protein sequence ID" value="MDK7186393.1"/>
    <property type="molecule type" value="Genomic_DNA"/>
</dbReference>
<gene>
    <name evidence="8" type="ORF">QP433_00180</name>
</gene>
<evidence type="ECO:0000256" key="5">
    <source>
        <dbReference type="SAM" id="MobiDB-lite"/>
    </source>
</evidence>
<dbReference type="Pfam" id="PF00746">
    <property type="entry name" value="Gram_pos_anchor"/>
    <property type="match status" value="1"/>
</dbReference>
<dbReference type="InterPro" id="IPR019931">
    <property type="entry name" value="LPXTG_anchor"/>
</dbReference>
<keyword evidence="6" id="KW-0812">Transmembrane</keyword>
<keyword evidence="6" id="KW-0472">Membrane</keyword>
<comment type="caution">
    <text evidence="8">The sequence shown here is derived from an EMBL/GenBank/DDBJ whole genome shotgun (WGS) entry which is preliminary data.</text>
</comment>
<feature type="compositionally biased region" description="Basic and acidic residues" evidence="5">
    <location>
        <begin position="128"/>
        <end position="143"/>
    </location>
</feature>
<dbReference type="Pfam" id="PF05738">
    <property type="entry name" value="Cna_B"/>
    <property type="match status" value="1"/>
</dbReference>
<evidence type="ECO:0000256" key="3">
    <source>
        <dbReference type="ARBA" id="ARBA00022729"/>
    </source>
</evidence>
<accession>A0AAJ1V1T3</accession>
<feature type="domain" description="Gram-positive cocci surface proteins LPxTG" evidence="7">
    <location>
        <begin position="150"/>
        <end position="183"/>
    </location>
</feature>
<dbReference type="PROSITE" id="PS50847">
    <property type="entry name" value="GRAM_POS_ANCHORING"/>
    <property type="match status" value="1"/>
</dbReference>
<dbReference type="Gene3D" id="2.60.40.1140">
    <property type="entry name" value="Collagen-binding surface protein Cna, B-type domain"/>
    <property type="match status" value="1"/>
</dbReference>
<proteinExistence type="predicted"/>
<evidence type="ECO:0000256" key="4">
    <source>
        <dbReference type="ARBA" id="ARBA00023088"/>
    </source>
</evidence>
<reference evidence="8" key="1">
    <citation type="submission" date="2023-05" db="EMBL/GenBank/DDBJ databases">
        <title>Cataloging the Phylogenetic Diversity of Human Bladder Bacteria.</title>
        <authorList>
            <person name="Du J."/>
        </authorList>
    </citation>
    <scope>NUCLEOTIDE SEQUENCE</scope>
    <source>
        <strain evidence="8">UMB1231</strain>
    </source>
</reference>
<dbReference type="AlphaFoldDB" id="A0AAJ1V1T3"/>
<evidence type="ECO:0000313" key="8">
    <source>
        <dbReference type="EMBL" id="MDK7186393.1"/>
    </source>
</evidence>
<organism evidence="8 9">
    <name type="scientific">Facklamia hominis</name>
    <dbReference type="NCBI Taxonomy" id="178214"/>
    <lineage>
        <taxon>Bacteria</taxon>
        <taxon>Bacillati</taxon>
        <taxon>Bacillota</taxon>
        <taxon>Bacilli</taxon>
        <taxon>Lactobacillales</taxon>
        <taxon>Aerococcaceae</taxon>
        <taxon>Facklamia</taxon>
    </lineage>
</organism>